<protein>
    <recommendedName>
        <fullName evidence="1">NYN domain-containing protein</fullName>
    </recommendedName>
</protein>
<accession>A0A0P7IZ07</accession>
<dbReference type="RefSeq" id="WP_055187898.1">
    <property type="nucleotide sequence ID" value="NZ_FPBS01000001.1"/>
</dbReference>
<comment type="caution">
    <text evidence="2">The sequence shown here is derived from an EMBL/GenBank/DDBJ whole genome shotgun (WGS) entry which is preliminary data.</text>
</comment>
<gene>
    <name evidence="2" type="ORF">AKJ29_15365</name>
</gene>
<dbReference type="Pfam" id="PF01936">
    <property type="entry name" value="NYN"/>
    <property type="match status" value="1"/>
</dbReference>
<dbReference type="AlphaFoldDB" id="A0A0P7IZ07"/>
<dbReference type="Proteomes" id="UP000050471">
    <property type="component" value="Unassembled WGS sequence"/>
</dbReference>
<feature type="domain" description="NYN" evidence="1">
    <location>
        <begin position="11"/>
        <end position="99"/>
    </location>
</feature>
<evidence type="ECO:0000259" key="1">
    <source>
        <dbReference type="Pfam" id="PF01936"/>
    </source>
</evidence>
<proteinExistence type="predicted"/>
<evidence type="ECO:0000313" key="2">
    <source>
        <dbReference type="EMBL" id="KPN64039.1"/>
    </source>
</evidence>
<evidence type="ECO:0000313" key="3">
    <source>
        <dbReference type="Proteomes" id="UP000050471"/>
    </source>
</evidence>
<dbReference type="Gene3D" id="3.40.50.1010">
    <property type="entry name" value="5'-nuclease"/>
    <property type="match status" value="1"/>
</dbReference>
<organism evidence="2 3">
    <name type="scientific">Aliiroseovarius crassostreae</name>
    <dbReference type="NCBI Taxonomy" id="154981"/>
    <lineage>
        <taxon>Bacteria</taxon>
        <taxon>Pseudomonadati</taxon>
        <taxon>Pseudomonadota</taxon>
        <taxon>Alphaproteobacteria</taxon>
        <taxon>Rhodobacterales</taxon>
        <taxon>Paracoccaceae</taxon>
        <taxon>Aliiroseovarius</taxon>
    </lineage>
</organism>
<dbReference type="GO" id="GO:0004540">
    <property type="term" value="F:RNA nuclease activity"/>
    <property type="evidence" value="ECO:0007669"/>
    <property type="project" value="InterPro"/>
</dbReference>
<name>A0A0P7IZ07_9RHOB</name>
<keyword evidence="3" id="KW-1185">Reference proteome</keyword>
<dbReference type="InterPro" id="IPR021139">
    <property type="entry name" value="NYN"/>
</dbReference>
<reference evidence="2 3" key="1">
    <citation type="submission" date="2015-09" db="EMBL/GenBank/DDBJ databases">
        <title>Draft genome sequence of Aliiroseovarius crassostreae CV919-312TSm, the causative agent of Roseovarius Oyster Disease (formerly Juvenile Oyster Disease).</title>
        <authorList>
            <person name="Kessner L."/>
            <person name="Spinard E."/>
            <person name="Nelson D."/>
        </authorList>
    </citation>
    <scope>NUCLEOTIDE SEQUENCE [LARGE SCALE GENOMIC DNA]</scope>
    <source>
        <strain evidence="2 3">CV919-312</strain>
    </source>
</reference>
<dbReference type="EMBL" id="LKBA01000004">
    <property type="protein sequence ID" value="KPN64039.1"/>
    <property type="molecule type" value="Genomic_DNA"/>
</dbReference>
<sequence>MGISPSGDSIWSLLDRKGFNPTVYERNASNKEKKVDVGIAHRITKDAYSLTDKDKDDILLVAGGTDYIAVVPDLVAEAYTAEVAFWDHLARDLQDVSSNWIGLKQRHKLFTL</sequence>
<dbReference type="STRING" id="154981.AKJ29_15365"/>